<dbReference type="InterPro" id="IPR050415">
    <property type="entry name" value="MRET"/>
</dbReference>
<dbReference type="PANTHER" id="PTHR47354">
    <property type="entry name" value="NADH OXIDOREDUCTASE HCR"/>
    <property type="match status" value="1"/>
</dbReference>
<dbReference type="Gene3D" id="2.40.30.10">
    <property type="entry name" value="Translation factors"/>
    <property type="match status" value="1"/>
</dbReference>
<evidence type="ECO:0000313" key="2">
    <source>
        <dbReference type="EMBL" id="PIS13085.1"/>
    </source>
</evidence>
<accession>A0A2H0WKJ7</accession>
<evidence type="ECO:0000313" key="3">
    <source>
        <dbReference type="Proteomes" id="UP000230787"/>
    </source>
</evidence>
<sequence length="240" mass="26871">MTPANFVSFVTKKEKFGTRFFIIDLHLDKPPVMDFSAGQYISLDVGGGVRRAYSIASSPSEKNKVELCVDYTASGPGGQFLRNLKLGDAANFIAPLGFFTLPEEIDLNAVYYFLATGPGVAPIKSHILRLYEKAPLARAVLYFGTRVKEDILYKQVFENLENAYANFKYVVTISQPNADWHGNTKYIPELLDKDLGVVENAHFFICGSPLMMQNVLKLLKTKRISETQINLEKFSLPNSK</sequence>
<dbReference type="PROSITE" id="PS51384">
    <property type="entry name" value="FAD_FR"/>
    <property type="match status" value="1"/>
</dbReference>
<dbReference type="Pfam" id="PF00970">
    <property type="entry name" value="FAD_binding_6"/>
    <property type="match status" value="1"/>
</dbReference>
<dbReference type="InterPro" id="IPR008333">
    <property type="entry name" value="Cbr1-like_FAD-bd_dom"/>
</dbReference>
<dbReference type="InterPro" id="IPR017927">
    <property type="entry name" value="FAD-bd_FR_type"/>
</dbReference>
<proteinExistence type="predicted"/>
<dbReference type="InterPro" id="IPR001709">
    <property type="entry name" value="Flavoprot_Pyr_Nucl_cyt_Rdtase"/>
</dbReference>
<organism evidence="2 3">
    <name type="scientific">candidate division WWE3 bacterium CG09_land_8_20_14_0_10_39_24</name>
    <dbReference type="NCBI Taxonomy" id="1975088"/>
    <lineage>
        <taxon>Bacteria</taxon>
        <taxon>Katanobacteria</taxon>
    </lineage>
</organism>
<dbReference type="Gene3D" id="3.40.50.80">
    <property type="entry name" value="Nucleotide-binding domain of ferredoxin-NADP reductase (FNR) module"/>
    <property type="match status" value="1"/>
</dbReference>
<dbReference type="CDD" id="cd00322">
    <property type="entry name" value="FNR_like"/>
    <property type="match status" value="1"/>
</dbReference>
<dbReference type="SUPFAM" id="SSF52343">
    <property type="entry name" value="Ferredoxin reductase-like, C-terminal NADP-linked domain"/>
    <property type="match status" value="1"/>
</dbReference>
<comment type="caution">
    <text evidence="2">The sequence shown here is derived from an EMBL/GenBank/DDBJ whole genome shotgun (WGS) entry which is preliminary data.</text>
</comment>
<dbReference type="GO" id="GO:0016491">
    <property type="term" value="F:oxidoreductase activity"/>
    <property type="evidence" value="ECO:0007669"/>
    <property type="project" value="InterPro"/>
</dbReference>
<reference evidence="3" key="1">
    <citation type="submission" date="2017-09" db="EMBL/GenBank/DDBJ databases">
        <title>Depth-based differentiation of microbial function through sediment-hosted aquifers and enrichment of novel symbionts in the deep terrestrial subsurface.</title>
        <authorList>
            <person name="Probst A.J."/>
            <person name="Ladd B."/>
            <person name="Jarett J.K."/>
            <person name="Geller-Mcgrath D.E."/>
            <person name="Sieber C.M.K."/>
            <person name="Emerson J.B."/>
            <person name="Anantharaman K."/>
            <person name="Thomas B.C."/>
            <person name="Malmstrom R."/>
            <person name="Stieglmeier M."/>
            <person name="Klingl A."/>
            <person name="Woyke T."/>
            <person name="Ryan C.M."/>
            <person name="Banfield J.F."/>
        </authorList>
    </citation>
    <scope>NUCLEOTIDE SEQUENCE [LARGE SCALE GENOMIC DNA]</scope>
</reference>
<dbReference type="PRINTS" id="PR00410">
    <property type="entry name" value="PHEHYDRXLASE"/>
</dbReference>
<dbReference type="InterPro" id="IPR001433">
    <property type="entry name" value="OxRdtase_FAD/NAD-bd"/>
</dbReference>
<protein>
    <recommendedName>
        <fullName evidence="1">FAD-binding FR-type domain-containing protein</fullName>
    </recommendedName>
</protein>
<dbReference type="SUPFAM" id="SSF63380">
    <property type="entry name" value="Riboflavin synthase domain-like"/>
    <property type="match status" value="1"/>
</dbReference>
<dbReference type="InterPro" id="IPR017938">
    <property type="entry name" value="Riboflavin_synthase-like_b-brl"/>
</dbReference>
<dbReference type="Pfam" id="PF00175">
    <property type="entry name" value="NAD_binding_1"/>
    <property type="match status" value="1"/>
</dbReference>
<dbReference type="EMBL" id="PEZN01000010">
    <property type="protein sequence ID" value="PIS13085.1"/>
    <property type="molecule type" value="Genomic_DNA"/>
</dbReference>
<gene>
    <name evidence="2" type="ORF">COT69_00625</name>
</gene>
<dbReference type="InterPro" id="IPR039261">
    <property type="entry name" value="FNR_nucleotide-bd"/>
</dbReference>
<dbReference type="PANTHER" id="PTHR47354:SF5">
    <property type="entry name" value="PROTEIN RFBI"/>
    <property type="match status" value="1"/>
</dbReference>
<name>A0A2H0WKJ7_UNCKA</name>
<dbReference type="PRINTS" id="PR00371">
    <property type="entry name" value="FPNCR"/>
</dbReference>
<feature type="domain" description="FAD-binding FR-type" evidence="1">
    <location>
        <begin position="3"/>
        <end position="102"/>
    </location>
</feature>
<dbReference type="AlphaFoldDB" id="A0A2H0WKJ7"/>
<dbReference type="Proteomes" id="UP000230787">
    <property type="component" value="Unassembled WGS sequence"/>
</dbReference>
<evidence type="ECO:0000259" key="1">
    <source>
        <dbReference type="PROSITE" id="PS51384"/>
    </source>
</evidence>